<dbReference type="SUPFAM" id="SSF53474">
    <property type="entry name" value="alpha/beta-Hydrolases"/>
    <property type="match status" value="1"/>
</dbReference>
<evidence type="ECO:0000313" key="2">
    <source>
        <dbReference type="EMBL" id="SUZ97505.1"/>
    </source>
</evidence>
<reference evidence="2" key="1">
    <citation type="submission" date="2018-05" db="EMBL/GenBank/DDBJ databases">
        <authorList>
            <person name="Lanie J.A."/>
            <person name="Ng W.-L."/>
            <person name="Kazmierczak K.M."/>
            <person name="Andrzejewski T.M."/>
            <person name="Davidsen T.M."/>
            <person name="Wayne K.J."/>
            <person name="Tettelin H."/>
            <person name="Glass J.I."/>
            <person name="Rusch D."/>
            <person name="Podicherti R."/>
            <person name="Tsui H.-C.T."/>
            <person name="Winkler M.E."/>
        </authorList>
    </citation>
    <scope>NUCLEOTIDE SEQUENCE</scope>
</reference>
<dbReference type="AlphaFoldDB" id="A0A381S069"/>
<evidence type="ECO:0008006" key="3">
    <source>
        <dbReference type="Google" id="ProtNLM"/>
    </source>
</evidence>
<sequence length="157" mass="17116">GDGDGDGDGDHPLAVGARRRRDVWDDREEVLASYGSRPPLDALDPEALAGYVRWGFRDRDDGKVELACRPETEANIFGRTRSHGPLEAFEALRRVTCPVAVMAGARTDLDPGWFTDQASAVGVDLQVLDGGHFVLFEDTAQAVDLVDRNLRTLGILL</sequence>
<dbReference type="Gene3D" id="3.40.50.1820">
    <property type="entry name" value="alpha/beta hydrolase"/>
    <property type="match status" value="1"/>
</dbReference>
<feature type="region of interest" description="Disordered" evidence="1">
    <location>
        <begin position="1"/>
        <end position="20"/>
    </location>
</feature>
<gene>
    <name evidence="2" type="ORF">METZ01_LOCUS50359</name>
</gene>
<dbReference type="InterPro" id="IPR029058">
    <property type="entry name" value="AB_hydrolase_fold"/>
</dbReference>
<feature type="non-terminal residue" evidence="2">
    <location>
        <position position="1"/>
    </location>
</feature>
<name>A0A381S069_9ZZZZ</name>
<protein>
    <recommendedName>
        <fullName evidence="3">AB hydrolase-1 domain-containing protein</fullName>
    </recommendedName>
</protein>
<accession>A0A381S069</accession>
<organism evidence="2">
    <name type="scientific">marine metagenome</name>
    <dbReference type="NCBI Taxonomy" id="408172"/>
    <lineage>
        <taxon>unclassified sequences</taxon>
        <taxon>metagenomes</taxon>
        <taxon>ecological metagenomes</taxon>
    </lineage>
</organism>
<dbReference type="EMBL" id="UINC01002516">
    <property type="protein sequence ID" value="SUZ97505.1"/>
    <property type="molecule type" value="Genomic_DNA"/>
</dbReference>
<proteinExistence type="predicted"/>
<evidence type="ECO:0000256" key="1">
    <source>
        <dbReference type="SAM" id="MobiDB-lite"/>
    </source>
</evidence>